<feature type="domain" description="UspA" evidence="2">
    <location>
        <begin position="211"/>
        <end position="287"/>
    </location>
</feature>
<dbReference type="SUPFAM" id="SSF52402">
    <property type="entry name" value="Adenine nucleotide alpha hydrolases-like"/>
    <property type="match status" value="2"/>
</dbReference>
<dbReference type="Gene3D" id="3.40.50.12370">
    <property type="match status" value="1"/>
</dbReference>
<comment type="caution">
    <text evidence="3">The sequence shown here is derived from an EMBL/GenBank/DDBJ whole genome shotgun (WGS) entry which is preliminary data.</text>
</comment>
<dbReference type="PANTHER" id="PTHR46268">
    <property type="entry name" value="STRESS RESPONSE PROTEIN NHAX"/>
    <property type="match status" value="1"/>
</dbReference>
<gene>
    <name evidence="3" type="ORF">AX660_03725</name>
</gene>
<sequence length="288" mass="31148">MNKIIACIDGSVITSAVCNAAAWAAKRLNKPILFLHTIERPQQHGADDLTGAIGLGARTSLLQEMARLDEERSKLALQHGKDMLSAAVSTAESAGVSQIEQKQRHGDLLDALTELEAEARLMVVGRSGEGHNSETGQASFRALGSHIESLIRSVHTPLIIVPPTFTQPSRFMLAYDGRSTADQAIKKIIAGGLLKGLECHLVMVKNTAAGQAEKLAEAQRLLTNEGFVVHANLLEGNISDVLLAYQQQHQIELLVMGAFAHSKIRQLFLGSNTIRMIERSSIPLIVVQ</sequence>
<comment type="similarity">
    <text evidence="1">Belongs to the universal stress protein A family.</text>
</comment>
<dbReference type="AlphaFoldDB" id="A0A148KKQ2"/>
<dbReference type="OrthoDB" id="9804721at2"/>
<dbReference type="Proteomes" id="UP000070299">
    <property type="component" value="Unassembled WGS sequence"/>
</dbReference>
<dbReference type="Pfam" id="PF00582">
    <property type="entry name" value="Usp"/>
    <property type="match status" value="2"/>
</dbReference>
<evidence type="ECO:0000256" key="1">
    <source>
        <dbReference type="ARBA" id="ARBA00008791"/>
    </source>
</evidence>
<name>A0A148KKQ2_9ALTE</name>
<dbReference type="InterPro" id="IPR006016">
    <property type="entry name" value="UspA"/>
</dbReference>
<reference evidence="4" key="1">
    <citation type="submission" date="2016-02" db="EMBL/GenBank/DDBJ databases">
        <authorList>
            <person name="Schultz-Johansen M."/>
            <person name="Glaring M.A."/>
            <person name="Bech P.K."/>
            <person name="Stougaard P."/>
        </authorList>
    </citation>
    <scope>NUCLEOTIDE SEQUENCE [LARGE SCALE GENOMIC DNA]</scope>
    <source>
        <strain evidence="4">S66</strain>
    </source>
</reference>
<dbReference type="RefSeq" id="WP_068382434.1">
    <property type="nucleotide sequence ID" value="NZ_LSNE01000020.1"/>
</dbReference>
<evidence type="ECO:0000259" key="2">
    <source>
        <dbReference type="Pfam" id="PF00582"/>
    </source>
</evidence>
<dbReference type="EMBL" id="LSNE01000020">
    <property type="protein sequence ID" value="KXI26883.1"/>
    <property type="molecule type" value="Genomic_DNA"/>
</dbReference>
<dbReference type="CDD" id="cd00293">
    <property type="entry name" value="USP-like"/>
    <property type="match status" value="2"/>
</dbReference>
<dbReference type="InterPro" id="IPR006015">
    <property type="entry name" value="Universal_stress_UspA"/>
</dbReference>
<evidence type="ECO:0000313" key="4">
    <source>
        <dbReference type="Proteomes" id="UP000070299"/>
    </source>
</evidence>
<evidence type="ECO:0000313" key="3">
    <source>
        <dbReference type="EMBL" id="KXI26883.1"/>
    </source>
</evidence>
<feature type="domain" description="UspA" evidence="2">
    <location>
        <begin position="2"/>
        <end position="162"/>
    </location>
</feature>
<dbReference type="PANTHER" id="PTHR46268:SF6">
    <property type="entry name" value="UNIVERSAL STRESS PROTEIN UP12"/>
    <property type="match status" value="1"/>
</dbReference>
<keyword evidence="4" id="KW-1185">Reference proteome</keyword>
<protein>
    <submittedName>
        <fullName evidence="3">Universal stress protein</fullName>
    </submittedName>
</protein>
<dbReference type="STRING" id="1799789.AX660_03725"/>
<dbReference type="PRINTS" id="PR01438">
    <property type="entry name" value="UNVRSLSTRESS"/>
</dbReference>
<organism evidence="3 4">
    <name type="scientific">Paraglaciecola hydrolytica</name>
    <dbReference type="NCBI Taxonomy" id="1799789"/>
    <lineage>
        <taxon>Bacteria</taxon>
        <taxon>Pseudomonadati</taxon>
        <taxon>Pseudomonadota</taxon>
        <taxon>Gammaproteobacteria</taxon>
        <taxon>Alteromonadales</taxon>
        <taxon>Alteromonadaceae</taxon>
        <taxon>Paraglaciecola</taxon>
    </lineage>
</organism>
<proteinExistence type="inferred from homology"/>
<accession>A0A148KKQ2</accession>